<feature type="domain" description="Aminoglycoside phosphotransferase" evidence="1">
    <location>
        <begin position="81"/>
        <end position="247"/>
    </location>
</feature>
<name>A0A9P9KNI6_FUSRE</name>
<protein>
    <submittedName>
        <fullName evidence="2">Kinase-like domain-containing protein</fullName>
    </submittedName>
</protein>
<sequence length="303" mass="34445">MSLCSVNESIRETSDNCWVIGGKILLTRAESPLCSPSWSDGKGSFYNISEAASPVPPSRPLSTESCIRKVYEAGGASAVWVVGDAICKVKVLDPHSTREHTTLQYLHDKQHLSFPVPKVYYHTEHDNRYYIIQSRLSGETLSSVWSTADDVTKQQYVTRVVDICQELAIWRADNVCGVDGKHLSDLYLTRRLSNDCSPTTLLRNCKELEMDCSEFLFYHCDLGPGNIIVNTTDGTLGLIDWETAGFVPREWIRTKFRVSGGLDLPGHDHDSRGDWRRRVQRHLEKEGFPDIAETWMTWWKNEM</sequence>
<dbReference type="RefSeq" id="XP_046052711.1">
    <property type="nucleotide sequence ID" value="XM_046192025.1"/>
</dbReference>
<gene>
    <name evidence="2" type="ORF">BKA55DRAFT_559849</name>
</gene>
<evidence type="ECO:0000313" key="2">
    <source>
        <dbReference type="EMBL" id="KAH7260834.1"/>
    </source>
</evidence>
<dbReference type="Gene3D" id="3.90.1200.10">
    <property type="match status" value="1"/>
</dbReference>
<dbReference type="InterPro" id="IPR002575">
    <property type="entry name" value="Aminoglycoside_PTrfase"/>
</dbReference>
<dbReference type="CDD" id="cd05120">
    <property type="entry name" value="APH_ChoK_like"/>
    <property type="match status" value="1"/>
</dbReference>
<dbReference type="InterPro" id="IPR011009">
    <property type="entry name" value="Kinase-like_dom_sf"/>
</dbReference>
<dbReference type="Pfam" id="PF01636">
    <property type="entry name" value="APH"/>
    <property type="match status" value="1"/>
</dbReference>
<dbReference type="OrthoDB" id="5404599at2759"/>
<proteinExistence type="predicted"/>
<dbReference type="GeneID" id="70221979"/>
<dbReference type="InterPro" id="IPR051678">
    <property type="entry name" value="AGP_Transferase"/>
</dbReference>
<dbReference type="EMBL" id="JAGMUX010000004">
    <property type="protein sequence ID" value="KAH7260834.1"/>
    <property type="molecule type" value="Genomic_DNA"/>
</dbReference>
<reference evidence="2" key="1">
    <citation type="journal article" date="2021" name="Nat. Commun.">
        <title>Genetic determinants of endophytism in the Arabidopsis root mycobiome.</title>
        <authorList>
            <person name="Mesny F."/>
            <person name="Miyauchi S."/>
            <person name="Thiergart T."/>
            <person name="Pickel B."/>
            <person name="Atanasova L."/>
            <person name="Karlsson M."/>
            <person name="Huettel B."/>
            <person name="Barry K.W."/>
            <person name="Haridas S."/>
            <person name="Chen C."/>
            <person name="Bauer D."/>
            <person name="Andreopoulos W."/>
            <person name="Pangilinan J."/>
            <person name="LaButti K."/>
            <person name="Riley R."/>
            <person name="Lipzen A."/>
            <person name="Clum A."/>
            <person name="Drula E."/>
            <person name="Henrissat B."/>
            <person name="Kohler A."/>
            <person name="Grigoriev I.V."/>
            <person name="Martin F.M."/>
            <person name="Hacquard S."/>
        </authorList>
    </citation>
    <scope>NUCLEOTIDE SEQUENCE</scope>
    <source>
        <strain evidence="2">MPI-CAGE-AT-0023</strain>
    </source>
</reference>
<dbReference type="GO" id="GO:0016301">
    <property type="term" value="F:kinase activity"/>
    <property type="evidence" value="ECO:0007669"/>
    <property type="project" value="UniProtKB-KW"/>
</dbReference>
<dbReference type="Proteomes" id="UP000720189">
    <property type="component" value="Unassembled WGS sequence"/>
</dbReference>
<keyword evidence="2" id="KW-0418">Kinase</keyword>
<comment type="caution">
    <text evidence="2">The sequence shown here is derived from an EMBL/GenBank/DDBJ whole genome shotgun (WGS) entry which is preliminary data.</text>
</comment>
<evidence type="ECO:0000259" key="1">
    <source>
        <dbReference type="Pfam" id="PF01636"/>
    </source>
</evidence>
<dbReference type="PANTHER" id="PTHR21310:SF58">
    <property type="entry name" value="AMINOGLYCOSIDE PHOSPHOTRANSFERASE DOMAIN-CONTAINING PROTEIN"/>
    <property type="match status" value="1"/>
</dbReference>
<evidence type="ECO:0000313" key="3">
    <source>
        <dbReference type="Proteomes" id="UP000720189"/>
    </source>
</evidence>
<keyword evidence="2" id="KW-0808">Transferase</keyword>
<accession>A0A9P9KNI6</accession>
<keyword evidence="3" id="KW-1185">Reference proteome</keyword>
<dbReference type="AlphaFoldDB" id="A0A9P9KNI6"/>
<dbReference type="PANTHER" id="PTHR21310">
    <property type="entry name" value="AMINOGLYCOSIDE PHOSPHOTRANSFERASE-RELATED-RELATED"/>
    <property type="match status" value="1"/>
</dbReference>
<dbReference type="SUPFAM" id="SSF56112">
    <property type="entry name" value="Protein kinase-like (PK-like)"/>
    <property type="match status" value="1"/>
</dbReference>
<organism evidence="2 3">
    <name type="scientific">Fusarium redolens</name>
    <dbReference type="NCBI Taxonomy" id="48865"/>
    <lineage>
        <taxon>Eukaryota</taxon>
        <taxon>Fungi</taxon>
        <taxon>Dikarya</taxon>
        <taxon>Ascomycota</taxon>
        <taxon>Pezizomycotina</taxon>
        <taxon>Sordariomycetes</taxon>
        <taxon>Hypocreomycetidae</taxon>
        <taxon>Hypocreales</taxon>
        <taxon>Nectriaceae</taxon>
        <taxon>Fusarium</taxon>
        <taxon>Fusarium redolens species complex</taxon>
    </lineage>
</organism>